<evidence type="ECO:0000256" key="1">
    <source>
        <dbReference type="SAM" id="MobiDB-lite"/>
    </source>
</evidence>
<feature type="domain" description="HAMP" evidence="2">
    <location>
        <begin position="21"/>
        <end position="73"/>
    </location>
</feature>
<dbReference type="CDD" id="cd06225">
    <property type="entry name" value="HAMP"/>
    <property type="match status" value="1"/>
</dbReference>
<dbReference type="InterPro" id="IPR003660">
    <property type="entry name" value="HAMP_dom"/>
</dbReference>
<protein>
    <submittedName>
        <fullName evidence="3">HAMP domain protein</fullName>
    </submittedName>
</protein>
<sequence>MGPFVLILLLTIIFLSHFIMRHILPPLQKLQDGAEEIKNGNLQVQLPHTAHDEFEKPLAMFNVMTAALHLLWKRRPRRSRPGRNCSPASLTISARR</sequence>
<gene>
    <name evidence="3" type="ORF">HMPREF1250_0532</name>
</gene>
<keyword evidence="4" id="KW-1185">Reference proteome</keyword>
<reference evidence="3 4" key="1">
    <citation type="submission" date="2013-09" db="EMBL/GenBank/DDBJ databases">
        <authorList>
            <person name="Durkin A.S."/>
            <person name="Haft D.R."/>
            <person name="McCorrison J."/>
            <person name="Torralba M."/>
            <person name="Gillis M."/>
            <person name="Haft D.H."/>
            <person name="Methe B."/>
            <person name="Sutton G."/>
            <person name="Nelson K.E."/>
        </authorList>
    </citation>
    <scope>NUCLEOTIDE SEQUENCE [LARGE SCALE GENOMIC DNA]</scope>
    <source>
        <strain evidence="3 4">BV3C16-1</strain>
    </source>
</reference>
<name>U7URF6_9FIRM</name>
<organism evidence="3 4">
    <name type="scientific">Megasphaera vaginalis</name>
    <name type="common">ex Srinivasan et al. 2021</name>
    <dbReference type="NCBI Taxonomy" id="1111454"/>
    <lineage>
        <taxon>Bacteria</taxon>
        <taxon>Bacillati</taxon>
        <taxon>Bacillota</taxon>
        <taxon>Negativicutes</taxon>
        <taxon>Veillonellales</taxon>
        <taxon>Veillonellaceae</taxon>
        <taxon>Megasphaera</taxon>
    </lineage>
</organism>
<feature type="compositionally biased region" description="Polar residues" evidence="1">
    <location>
        <begin position="86"/>
        <end position="96"/>
    </location>
</feature>
<evidence type="ECO:0000313" key="4">
    <source>
        <dbReference type="Proteomes" id="UP000017090"/>
    </source>
</evidence>
<dbReference type="STRING" id="1111454.HMPREF1250_0532"/>
<feature type="region of interest" description="Disordered" evidence="1">
    <location>
        <begin position="77"/>
        <end position="96"/>
    </location>
</feature>
<dbReference type="Gene3D" id="6.10.340.10">
    <property type="match status" value="1"/>
</dbReference>
<dbReference type="AlphaFoldDB" id="U7URF6"/>
<dbReference type="EMBL" id="AWXA01000009">
    <property type="protein sequence ID" value="ERT61489.1"/>
    <property type="molecule type" value="Genomic_DNA"/>
</dbReference>
<proteinExistence type="predicted"/>
<dbReference type="GO" id="GO:0007165">
    <property type="term" value="P:signal transduction"/>
    <property type="evidence" value="ECO:0007669"/>
    <property type="project" value="InterPro"/>
</dbReference>
<dbReference type="PATRIC" id="fig|1111454.3.peg.646"/>
<dbReference type="OrthoDB" id="335833at2"/>
<dbReference type="GO" id="GO:0016020">
    <property type="term" value="C:membrane"/>
    <property type="evidence" value="ECO:0007669"/>
    <property type="project" value="InterPro"/>
</dbReference>
<dbReference type="SUPFAM" id="SSF158472">
    <property type="entry name" value="HAMP domain-like"/>
    <property type="match status" value="1"/>
</dbReference>
<dbReference type="Proteomes" id="UP000017090">
    <property type="component" value="Unassembled WGS sequence"/>
</dbReference>
<dbReference type="PROSITE" id="PS50885">
    <property type="entry name" value="HAMP"/>
    <property type="match status" value="1"/>
</dbReference>
<comment type="caution">
    <text evidence="3">The sequence shown here is derived from an EMBL/GenBank/DDBJ whole genome shotgun (WGS) entry which is preliminary data.</text>
</comment>
<dbReference type="Pfam" id="PF00672">
    <property type="entry name" value="HAMP"/>
    <property type="match status" value="1"/>
</dbReference>
<evidence type="ECO:0000259" key="2">
    <source>
        <dbReference type="PROSITE" id="PS50885"/>
    </source>
</evidence>
<accession>U7URF6</accession>
<evidence type="ECO:0000313" key="3">
    <source>
        <dbReference type="EMBL" id="ERT61489.1"/>
    </source>
</evidence>